<protein>
    <submittedName>
        <fullName evidence="1">Uncharacterized protein</fullName>
    </submittedName>
</protein>
<proteinExistence type="predicted"/>
<name>A0ABR1W4E1_9PEZI</name>
<gene>
    <name evidence="1" type="ORF">PG996_004493</name>
</gene>
<sequence>MCVLEVNVWIGPRLEKKVRELNLPVANGQIQERDCISALVKVQYCRIFLHGLLNKLPIQAYTCFIKTTFASIKPIPQ</sequence>
<organism evidence="1 2">
    <name type="scientific">Apiospora saccharicola</name>
    <dbReference type="NCBI Taxonomy" id="335842"/>
    <lineage>
        <taxon>Eukaryota</taxon>
        <taxon>Fungi</taxon>
        <taxon>Dikarya</taxon>
        <taxon>Ascomycota</taxon>
        <taxon>Pezizomycotina</taxon>
        <taxon>Sordariomycetes</taxon>
        <taxon>Xylariomycetidae</taxon>
        <taxon>Amphisphaeriales</taxon>
        <taxon>Apiosporaceae</taxon>
        <taxon>Apiospora</taxon>
    </lineage>
</organism>
<keyword evidence="2" id="KW-1185">Reference proteome</keyword>
<evidence type="ECO:0000313" key="2">
    <source>
        <dbReference type="Proteomes" id="UP001446871"/>
    </source>
</evidence>
<comment type="caution">
    <text evidence="1">The sequence shown here is derived from an EMBL/GenBank/DDBJ whole genome shotgun (WGS) entry which is preliminary data.</text>
</comment>
<dbReference type="Proteomes" id="UP001446871">
    <property type="component" value="Unassembled WGS sequence"/>
</dbReference>
<accession>A0ABR1W4E1</accession>
<evidence type="ECO:0000313" key="1">
    <source>
        <dbReference type="EMBL" id="KAK8078323.1"/>
    </source>
</evidence>
<dbReference type="EMBL" id="JAQQWM010000002">
    <property type="protein sequence ID" value="KAK8078323.1"/>
    <property type="molecule type" value="Genomic_DNA"/>
</dbReference>
<reference evidence="1 2" key="1">
    <citation type="submission" date="2023-01" db="EMBL/GenBank/DDBJ databases">
        <title>Analysis of 21 Apiospora genomes using comparative genomics revels a genus with tremendous synthesis potential of carbohydrate active enzymes and secondary metabolites.</title>
        <authorList>
            <person name="Sorensen T."/>
        </authorList>
    </citation>
    <scope>NUCLEOTIDE SEQUENCE [LARGE SCALE GENOMIC DNA]</scope>
    <source>
        <strain evidence="1 2">CBS 83171</strain>
    </source>
</reference>